<dbReference type="Proteomes" id="UP000588068">
    <property type="component" value="Unassembled WGS sequence"/>
</dbReference>
<accession>A0A841HT27</accession>
<sequence length="428" mass="47052">MKIAQFFLAIACIASTVVQAASPAPEILVTALRGKQWQVRYDFAQPVDKVEFKFSPDDSRVRTWLPDQGFEIVTTDRGEVARRKDGAHFSTVRFRMSPTYSVLPKNYAPFSPFGDGGMLFHTGRFFACQDSCPDDASWSMSLWAATEDQIILNGKAMKAQAHWVDGGDGRSVYVGNNVPQQTDDFIAVIDTALPERIRAQLLEQLPEFMHLFSGKLGALPTRPMLFVSYDVSHPKGWGRQGGVLPAQVFIHFYGSKWPAEMEKPNFPDELAWHFAHEAAHLYQRHTSTTSGDDWITEGSAEAFAAMALSADASAYVQSAEGEARGKCRELLKGRSVREAIAAGTFDVAYSCGMLINLAIDSRIRLATKNDGLYAVWRNHLGRASSNESVVSRAAYLEAISDVGNADIAEWVEKAVTDQGADLILGGAN</sequence>
<proteinExistence type="predicted"/>
<dbReference type="EMBL" id="JACHHZ010000006">
    <property type="protein sequence ID" value="MBB6095933.1"/>
    <property type="molecule type" value="Genomic_DNA"/>
</dbReference>
<keyword evidence="3" id="KW-1185">Reference proteome</keyword>
<keyword evidence="1" id="KW-0732">Signal</keyword>
<evidence type="ECO:0000313" key="3">
    <source>
        <dbReference type="Proteomes" id="UP000588068"/>
    </source>
</evidence>
<dbReference type="AlphaFoldDB" id="A0A841HT27"/>
<organism evidence="2 3">
    <name type="scientific">Povalibacter uvarum</name>
    <dbReference type="NCBI Taxonomy" id="732238"/>
    <lineage>
        <taxon>Bacteria</taxon>
        <taxon>Pseudomonadati</taxon>
        <taxon>Pseudomonadota</taxon>
        <taxon>Gammaproteobacteria</taxon>
        <taxon>Steroidobacterales</taxon>
        <taxon>Steroidobacteraceae</taxon>
        <taxon>Povalibacter</taxon>
    </lineage>
</organism>
<evidence type="ECO:0008006" key="4">
    <source>
        <dbReference type="Google" id="ProtNLM"/>
    </source>
</evidence>
<evidence type="ECO:0000313" key="2">
    <source>
        <dbReference type="EMBL" id="MBB6095933.1"/>
    </source>
</evidence>
<feature type="chain" id="PRO_5032308731" description="Peptidase M61 catalytic domain-containing protein" evidence="1">
    <location>
        <begin position="21"/>
        <end position="428"/>
    </location>
</feature>
<reference evidence="2 3" key="1">
    <citation type="submission" date="2020-08" db="EMBL/GenBank/DDBJ databases">
        <title>Genomic Encyclopedia of Type Strains, Phase IV (KMG-IV): sequencing the most valuable type-strain genomes for metagenomic binning, comparative biology and taxonomic classification.</title>
        <authorList>
            <person name="Goeker M."/>
        </authorList>
    </citation>
    <scope>NUCLEOTIDE SEQUENCE [LARGE SCALE GENOMIC DNA]</scope>
    <source>
        <strain evidence="2 3">DSM 26723</strain>
    </source>
</reference>
<comment type="caution">
    <text evidence="2">The sequence shown here is derived from an EMBL/GenBank/DDBJ whole genome shotgun (WGS) entry which is preliminary data.</text>
</comment>
<dbReference type="RefSeq" id="WP_184335319.1">
    <property type="nucleotide sequence ID" value="NZ_JACHHZ010000006.1"/>
</dbReference>
<protein>
    <recommendedName>
        <fullName evidence="4">Peptidase M61 catalytic domain-containing protein</fullName>
    </recommendedName>
</protein>
<evidence type="ECO:0000256" key="1">
    <source>
        <dbReference type="SAM" id="SignalP"/>
    </source>
</evidence>
<gene>
    <name evidence="2" type="ORF">HNQ60_004824</name>
</gene>
<feature type="signal peptide" evidence="1">
    <location>
        <begin position="1"/>
        <end position="20"/>
    </location>
</feature>
<name>A0A841HT27_9GAMM</name>